<dbReference type="PANTHER" id="PTHR45640:SF26">
    <property type="entry name" value="RE23625P"/>
    <property type="match status" value="1"/>
</dbReference>
<dbReference type="FunCoup" id="A0A7M7HNT4">
    <property type="interactions" value="906"/>
</dbReference>
<evidence type="ECO:0000313" key="8">
    <source>
        <dbReference type="Proteomes" id="UP000007110"/>
    </source>
</evidence>
<dbReference type="GO" id="GO:0005634">
    <property type="term" value="C:nucleus"/>
    <property type="evidence" value="ECO:0000318"/>
    <property type="project" value="GO_Central"/>
</dbReference>
<dbReference type="KEGG" id="spu:578820"/>
<evidence type="ECO:0000259" key="6">
    <source>
        <dbReference type="PROSITE" id="PS01031"/>
    </source>
</evidence>
<dbReference type="GO" id="GO:0051082">
    <property type="term" value="F:unfolded protein binding"/>
    <property type="evidence" value="ECO:0000318"/>
    <property type="project" value="GO_Central"/>
</dbReference>
<feature type="compositionally biased region" description="Basic residues" evidence="5">
    <location>
        <begin position="1"/>
        <end position="18"/>
    </location>
</feature>
<evidence type="ECO:0000256" key="3">
    <source>
        <dbReference type="PROSITE-ProRule" id="PRU00285"/>
    </source>
</evidence>
<evidence type="ECO:0000256" key="5">
    <source>
        <dbReference type="SAM" id="MobiDB-lite"/>
    </source>
</evidence>
<dbReference type="PIRSF" id="PIRSF036514">
    <property type="entry name" value="Sm_HSP_B1"/>
    <property type="match status" value="1"/>
</dbReference>
<dbReference type="CDD" id="cd06526">
    <property type="entry name" value="metazoan_ACD"/>
    <property type="match status" value="1"/>
</dbReference>
<feature type="binding site" evidence="2">
    <location>
        <position position="145"/>
    </location>
    <ligand>
        <name>Zn(2+)</name>
        <dbReference type="ChEBI" id="CHEBI:29105"/>
        <label>1</label>
    </ligand>
</feature>
<dbReference type="InterPro" id="IPR055269">
    <property type="entry name" value="Alpha-crystallin/HSP_16"/>
</dbReference>
<comment type="similarity">
    <text evidence="1 3 4">Belongs to the small heat shock protein (HSP20) family.</text>
</comment>
<evidence type="ECO:0000256" key="2">
    <source>
        <dbReference type="PIRSR" id="PIRSR036514-1"/>
    </source>
</evidence>
<dbReference type="GO" id="GO:0005737">
    <property type="term" value="C:cytoplasm"/>
    <property type="evidence" value="ECO:0000318"/>
    <property type="project" value="GO_Central"/>
</dbReference>
<dbReference type="InterPro" id="IPR008978">
    <property type="entry name" value="HSP20-like_chaperone"/>
</dbReference>
<evidence type="ECO:0000256" key="4">
    <source>
        <dbReference type="RuleBase" id="RU003616"/>
    </source>
</evidence>
<dbReference type="GO" id="GO:0009408">
    <property type="term" value="P:response to heat"/>
    <property type="evidence" value="ECO:0000318"/>
    <property type="project" value="GO_Central"/>
</dbReference>
<dbReference type="AlphaFoldDB" id="A0A7M7HNT4"/>
<dbReference type="SUPFAM" id="SSF49764">
    <property type="entry name" value="HSP20-like chaperones"/>
    <property type="match status" value="1"/>
</dbReference>
<dbReference type="EnsemblMetazoa" id="XM_011683314">
    <property type="protein sequence ID" value="XP_011681616"/>
    <property type="gene ID" value="LOC578820"/>
</dbReference>
<dbReference type="OMA" id="KDQHGYI"/>
<dbReference type="GeneID" id="578820"/>
<feature type="binding site" evidence="2">
    <location>
        <position position="138"/>
    </location>
    <ligand>
        <name>Zn(2+)</name>
        <dbReference type="ChEBI" id="CHEBI:29105"/>
        <label>1</label>
    </ligand>
</feature>
<feature type="region of interest" description="Disordered" evidence="5">
    <location>
        <begin position="177"/>
        <end position="208"/>
    </location>
</feature>
<dbReference type="Pfam" id="PF00011">
    <property type="entry name" value="HSP20"/>
    <property type="match status" value="1"/>
</dbReference>
<dbReference type="PROSITE" id="PS01031">
    <property type="entry name" value="SHSP"/>
    <property type="match status" value="1"/>
</dbReference>
<dbReference type="Proteomes" id="UP000007110">
    <property type="component" value="Unassembled WGS sequence"/>
</dbReference>
<evidence type="ECO:0000256" key="1">
    <source>
        <dbReference type="PIRNR" id="PIRNR036514"/>
    </source>
</evidence>
<dbReference type="PRINTS" id="PR00299">
    <property type="entry name" value="ACRYSTALLIN"/>
</dbReference>
<dbReference type="PANTHER" id="PTHR45640">
    <property type="entry name" value="HEAT SHOCK PROTEIN HSP-12.2-RELATED"/>
    <property type="match status" value="1"/>
</dbReference>
<dbReference type="InterPro" id="IPR002068">
    <property type="entry name" value="A-crystallin/Hsp20_dom"/>
</dbReference>
<dbReference type="OrthoDB" id="1431247at2759"/>
<reference evidence="8" key="1">
    <citation type="submission" date="2015-02" db="EMBL/GenBank/DDBJ databases">
        <title>Genome sequencing for Strongylocentrotus purpuratus.</title>
        <authorList>
            <person name="Murali S."/>
            <person name="Liu Y."/>
            <person name="Vee V."/>
            <person name="English A."/>
            <person name="Wang M."/>
            <person name="Skinner E."/>
            <person name="Han Y."/>
            <person name="Muzny D.M."/>
            <person name="Worley K.C."/>
            <person name="Gibbs R.A."/>
        </authorList>
    </citation>
    <scope>NUCLEOTIDE SEQUENCE</scope>
</reference>
<evidence type="ECO:0000313" key="7">
    <source>
        <dbReference type="EnsemblMetazoa" id="XP_011681616"/>
    </source>
</evidence>
<feature type="binding site" evidence="2">
    <location>
        <position position="140"/>
    </location>
    <ligand>
        <name>Zn(2+)</name>
        <dbReference type="ChEBI" id="CHEBI:29105"/>
        <label>1</label>
    </ligand>
</feature>
<sequence length="208" mass="23319">MERKVITKHSRHQTSSRRRFTDDGGWEQQPMPSRLGLEQRFGDVVHFDDDLGDFPAHPQSSQYYVTSRPTATAMVPSRRMEVASMPPLRMGRTPIPVSTGDVMMTDTDFKVAVDVSNFDPEDIEIKIVESELTVHGKHMEKQDDHGKISREFTRRYTLPPDVDPTTVTSSLGQDGILAISAPRNPPKPKNQNIPIKVESKPAISGAKK</sequence>
<organism evidence="7 8">
    <name type="scientific">Strongylocentrotus purpuratus</name>
    <name type="common">Purple sea urchin</name>
    <dbReference type="NCBI Taxonomy" id="7668"/>
    <lineage>
        <taxon>Eukaryota</taxon>
        <taxon>Metazoa</taxon>
        <taxon>Echinodermata</taxon>
        <taxon>Eleutherozoa</taxon>
        <taxon>Echinozoa</taxon>
        <taxon>Echinoidea</taxon>
        <taxon>Euechinoidea</taxon>
        <taxon>Echinacea</taxon>
        <taxon>Camarodonta</taxon>
        <taxon>Echinidea</taxon>
        <taxon>Strongylocentrotidae</taxon>
        <taxon>Strongylocentrotus</taxon>
    </lineage>
</organism>
<proteinExistence type="inferred from homology"/>
<feature type="region of interest" description="Disordered" evidence="5">
    <location>
        <begin position="1"/>
        <end position="34"/>
    </location>
</feature>
<dbReference type="InterPro" id="IPR001436">
    <property type="entry name" value="Alpha-crystallin/sHSP_animal"/>
</dbReference>
<accession>A0A7M7HNT4</accession>
<reference evidence="7" key="2">
    <citation type="submission" date="2021-01" db="UniProtKB">
        <authorList>
            <consortium name="EnsemblMetazoa"/>
        </authorList>
    </citation>
    <scope>IDENTIFICATION</scope>
</reference>
<dbReference type="InParanoid" id="A0A7M7HNT4"/>
<keyword evidence="2" id="KW-0479">Metal-binding</keyword>
<feature type="domain" description="SHSP" evidence="6">
    <location>
        <begin position="88"/>
        <end position="198"/>
    </location>
</feature>
<dbReference type="Gene3D" id="2.60.40.790">
    <property type="match status" value="1"/>
</dbReference>
<dbReference type="RefSeq" id="XP_011681616.1">
    <property type="nucleotide sequence ID" value="XM_011683314.1"/>
</dbReference>
<dbReference type="GO" id="GO:0042026">
    <property type="term" value="P:protein refolding"/>
    <property type="evidence" value="ECO:0000318"/>
    <property type="project" value="GO_Central"/>
</dbReference>
<keyword evidence="2" id="KW-0862">Zinc</keyword>
<name>A0A7M7HNT4_STRPU</name>
<dbReference type="GO" id="GO:0046872">
    <property type="term" value="F:metal ion binding"/>
    <property type="evidence" value="ECO:0007669"/>
    <property type="project" value="UniProtKB-KW"/>
</dbReference>
<protein>
    <recommendedName>
        <fullName evidence="6">SHSP domain-containing protein</fullName>
    </recommendedName>
</protein>
<keyword evidence="8" id="KW-1185">Reference proteome</keyword>